<feature type="region of interest" description="Disordered" evidence="2">
    <location>
        <begin position="501"/>
        <end position="570"/>
    </location>
</feature>
<organism evidence="3 4">
    <name type="scientific">Teratosphaeria destructans</name>
    <dbReference type="NCBI Taxonomy" id="418781"/>
    <lineage>
        <taxon>Eukaryota</taxon>
        <taxon>Fungi</taxon>
        <taxon>Dikarya</taxon>
        <taxon>Ascomycota</taxon>
        <taxon>Pezizomycotina</taxon>
        <taxon>Dothideomycetes</taxon>
        <taxon>Dothideomycetidae</taxon>
        <taxon>Mycosphaerellales</taxon>
        <taxon>Teratosphaeriaceae</taxon>
        <taxon>Teratosphaeria</taxon>
    </lineage>
</organism>
<feature type="compositionally biased region" description="Basic and acidic residues" evidence="2">
    <location>
        <begin position="560"/>
        <end position="570"/>
    </location>
</feature>
<reference evidence="3 4" key="2">
    <citation type="journal article" date="2021" name="Curr. Genet.">
        <title>Genetic response to nitrogen starvation in the aggressive Eucalyptus foliar pathogen Teratosphaeria destructans.</title>
        <authorList>
            <person name="Havenga M."/>
            <person name="Wingfield B.D."/>
            <person name="Wingfield M.J."/>
            <person name="Dreyer L.L."/>
            <person name="Roets F."/>
            <person name="Aylward J."/>
        </authorList>
    </citation>
    <scope>NUCLEOTIDE SEQUENCE [LARGE SCALE GENOMIC DNA]</scope>
    <source>
        <strain evidence="3">CMW44962</strain>
    </source>
</reference>
<dbReference type="AlphaFoldDB" id="A0A9W7SQW0"/>
<comment type="caution">
    <text evidence="3">The sequence shown here is derived from an EMBL/GenBank/DDBJ whole genome shotgun (WGS) entry which is preliminary data.</text>
</comment>
<dbReference type="Proteomes" id="UP001138500">
    <property type="component" value="Unassembled WGS sequence"/>
</dbReference>
<keyword evidence="4" id="KW-1185">Reference proteome</keyword>
<evidence type="ECO:0000256" key="2">
    <source>
        <dbReference type="SAM" id="MobiDB-lite"/>
    </source>
</evidence>
<feature type="compositionally biased region" description="Low complexity" evidence="2">
    <location>
        <begin position="247"/>
        <end position="260"/>
    </location>
</feature>
<proteinExistence type="predicted"/>
<dbReference type="SUPFAM" id="SSF57997">
    <property type="entry name" value="Tropomyosin"/>
    <property type="match status" value="1"/>
</dbReference>
<feature type="compositionally biased region" description="Basic residues" evidence="2">
    <location>
        <begin position="543"/>
        <end position="559"/>
    </location>
</feature>
<dbReference type="EMBL" id="RIBY02001923">
    <property type="protein sequence ID" value="KAH9827045.1"/>
    <property type="molecule type" value="Genomic_DNA"/>
</dbReference>
<feature type="region of interest" description="Disordered" evidence="2">
    <location>
        <begin position="247"/>
        <end position="271"/>
    </location>
</feature>
<evidence type="ECO:0000313" key="4">
    <source>
        <dbReference type="Proteomes" id="UP001138500"/>
    </source>
</evidence>
<sequence>MTSIATTQVTTHVGQTTPGKMFGNLTASSFQGEKTPRMYLSDADKTKIFQFCAVHGLSKRAWDADLVMLLITQLGWHTPDTEVYVGLVERLVRFIEREVCAEKLPMAIKAQPLTDAKRCVAFKVTWAAHTVTWNNAEFKHTMANNAPPQGPPDFEHGRQFNRPWVGTNTLIEAIGELHASQHDIVGSIVPATGPAIQLQQIQVIPMLAAVSAIQHPQGQPNAGQQGTHANIVLPAAAAAQLPHTQVGTTPAATPATQLPQSQSPANQQGGVCHTPTAISASQQLPVLTLYKMPKHIDALLAELTCVSCNKDGSPVSKAEFIAWMVNPKARAKLVDRVRAGSNTTSSSRDAALTKALKEKSDAETRATMLQDNLEKCLLGAEEEKAEAEAQATMLRDDVKTCLQSAEKAELKVVEANSRAAIAEGKAKRLEEAVQEMHRSKLQAETNLAIAEMKVKSLEEEMQKLQEKHDAAESRATILTHTLQAVQAAEGSEDDVTGTVQFATDDSEDPADSGRGDDGSAEVTDKDDSPISEERRRKLELIKQRLRSGKKPHRRQQSMRNKHEHEDTDSI</sequence>
<feature type="compositionally biased region" description="Basic and acidic residues" evidence="2">
    <location>
        <begin position="511"/>
        <end position="542"/>
    </location>
</feature>
<gene>
    <name evidence="3" type="ORF">Tdes44962_MAKER03152</name>
</gene>
<accession>A0A9W7SQW0</accession>
<reference evidence="3 4" key="1">
    <citation type="journal article" date="2018" name="IMA Fungus">
        <title>IMA Genome-F 10: Nine draft genome sequences of Claviceps purpurea s.lat., including C. arundinis, C. humidiphila, and C. cf. spartinae, pseudomolecules for the pitch canker pathogen Fusarium circinatum, draft genome of Davidsoniella eucalypti, Grosmannia galeiformis, Quambalaria eucalypti, and Teratosphaeria destructans.</title>
        <authorList>
            <person name="Wingfield B.D."/>
            <person name="Liu M."/>
            <person name="Nguyen H.D."/>
            <person name="Lane F.A."/>
            <person name="Morgan S.W."/>
            <person name="De Vos L."/>
            <person name="Wilken P.M."/>
            <person name="Duong T.A."/>
            <person name="Aylward J."/>
            <person name="Coetzee M.P."/>
            <person name="Dadej K."/>
            <person name="De Beer Z.W."/>
            <person name="Findlay W."/>
            <person name="Havenga M."/>
            <person name="Kolarik M."/>
            <person name="Menzies J.G."/>
            <person name="Naidoo K."/>
            <person name="Pochopski O."/>
            <person name="Shoukouhi P."/>
            <person name="Santana Q.C."/>
            <person name="Seifert K.A."/>
            <person name="Soal N."/>
            <person name="Steenkamp E.T."/>
            <person name="Tatham C.T."/>
            <person name="van der Nest M.A."/>
            <person name="Wingfield M.J."/>
        </authorList>
    </citation>
    <scope>NUCLEOTIDE SEQUENCE [LARGE SCALE GENOMIC DNA]</scope>
    <source>
        <strain evidence="3">CMW44962</strain>
    </source>
</reference>
<evidence type="ECO:0000256" key="1">
    <source>
        <dbReference type="SAM" id="Coils"/>
    </source>
</evidence>
<feature type="coiled-coil region" evidence="1">
    <location>
        <begin position="352"/>
        <end position="481"/>
    </location>
</feature>
<protein>
    <submittedName>
        <fullName evidence="3">Uncharacterized protein</fullName>
    </submittedName>
</protein>
<name>A0A9W7SQW0_9PEZI</name>
<evidence type="ECO:0000313" key="3">
    <source>
        <dbReference type="EMBL" id="KAH9827045.1"/>
    </source>
</evidence>
<keyword evidence="1" id="KW-0175">Coiled coil</keyword>